<dbReference type="SUPFAM" id="SSF54001">
    <property type="entry name" value="Cysteine proteinases"/>
    <property type="match status" value="1"/>
</dbReference>
<dbReference type="GO" id="GO:0004843">
    <property type="term" value="F:cysteine-type deubiquitinase activity"/>
    <property type="evidence" value="ECO:0007669"/>
    <property type="project" value="TreeGrafter"/>
</dbReference>
<dbReference type="Proteomes" id="UP001219518">
    <property type="component" value="Unassembled WGS sequence"/>
</dbReference>
<sequence>MSLCDQLPQYQEIEPIVTKKKPLQPPKIVSDVEADGNCWFRALSHVLFGDEDSHVTVRRVVTKYMRESVQQEVRGYAGENYFDTWKMEEDGTWATDAEILATACLLRTDIFVFTRSANGPWMWHLFKSTSLKKKGRPVKRNNKSLYFYHHNLNHYMVVHDVY</sequence>
<dbReference type="EMBL" id="JAHWGI010000414">
    <property type="protein sequence ID" value="KAK3915231.1"/>
    <property type="molecule type" value="Genomic_DNA"/>
</dbReference>
<gene>
    <name evidence="2" type="ORF">KUF71_024530</name>
</gene>
<dbReference type="Gene3D" id="3.90.70.80">
    <property type="match status" value="1"/>
</dbReference>
<accession>A0AAE1LCR0</accession>
<evidence type="ECO:0000313" key="3">
    <source>
        <dbReference type="Proteomes" id="UP001219518"/>
    </source>
</evidence>
<dbReference type="InterPro" id="IPR003323">
    <property type="entry name" value="OTU_dom"/>
</dbReference>
<comment type="caution">
    <text evidence="2">The sequence shown here is derived from an EMBL/GenBank/DDBJ whole genome shotgun (WGS) entry which is preliminary data.</text>
</comment>
<dbReference type="AlphaFoldDB" id="A0AAE1LCR0"/>
<dbReference type="PANTHER" id="PTHR12419:SF7">
    <property type="entry name" value="OTU DOMAIN-CONTAINING PROTEIN 3"/>
    <property type="match status" value="1"/>
</dbReference>
<reference evidence="2" key="2">
    <citation type="journal article" date="2023" name="BMC Genomics">
        <title>Pest status, molecular evolution, and epigenetic factors derived from the genome assembly of Frankliniella fusca, a thysanopteran phytovirus vector.</title>
        <authorList>
            <person name="Catto M.A."/>
            <person name="Labadie P.E."/>
            <person name="Jacobson A.L."/>
            <person name="Kennedy G.G."/>
            <person name="Srinivasan R."/>
            <person name="Hunt B.G."/>
        </authorList>
    </citation>
    <scope>NUCLEOTIDE SEQUENCE</scope>
    <source>
        <strain evidence="2">PL_HMW_Pooled</strain>
    </source>
</reference>
<name>A0AAE1LCR0_9NEOP</name>
<dbReference type="Pfam" id="PF02338">
    <property type="entry name" value="OTU"/>
    <property type="match status" value="1"/>
</dbReference>
<dbReference type="InterPro" id="IPR038765">
    <property type="entry name" value="Papain-like_cys_pep_sf"/>
</dbReference>
<dbReference type="PROSITE" id="PS50802">
    <property type="entry name" value="OTU"/>
    <property type="match status" value="1"/>
</dbReference>
<protein>
    <submittedName>
        <fullName evidence="2">OVARIAN TUMOR DOMAIN-containing deubiquitinating enzyme 7</fullName>
    </submittedName>
</protein>
<keyword evidence="3" id="KW-1185">Reference proteome</keyword>
<dbReference type="PANTHER" id="PTHR12419">
    <property type="entry name" value="OTU DOMAIN CONTAINING PROTEIN"/>
    <property type="match status" value="1"/>
</dbReference>
<reference evidence="2" key="1">
    <citation type="submission" date="2021-07" db="EMBL/GenBank/DDBJ databases">
        <authorList>
            <person name="Catto M.A."/>
            <person name="Jacobson A."/>
            <person name="Kennedy G."/>
            <person name="Labadie P."/>
            <person name="Hunt B.G."/>
            <person name="Srinivasan R."/>
        </authorList>
    </citation>
    <scope>NUCLEOTIDE SEQUENCE</scope>
    <source>
        <strain evidence="2">PL_HMW_Pooled</strain>
        <tissue evidence="2">Head</tissue>
    </source>
</reference>
<dbReference type="GO" id="GO:0016579">
    <property type="term" value="P:protein deubiquitination"/>
    <property type="evidence" value="ECO:0007669"/>
    <property type="project" value="TreeGrafter"/>
</dbReference>
<evidence type="ECO:0000259" key="1">
    <source>
        <dbReference type="PROSITE" id="PS50802"/>
    </source>
</evidence>
<feature type="domain" description="OTU" evidence="1">
    <location>
        <begin position="27"/>
        <end position="161"/>
    </location>
</feature>
<dbReference type="CDD" id="cd22755">
    <property type="entry name" value="OTU_CeDUB-like"/>
    <property type="match status" value="1"/>
</dbReference>
<organism evidence="2 3">
    <name type="scientific">Frankliniella fusca</name>
    <dbReference type="NCBI Taxonomy" id="407009"/>
    <lineage>
        <taxon>Eukaryota</taxon>
        <taxon>Metazoa</taxon>
        <taxon>Ecdysozoa</taxon>
        <taxon>Arthropoda</taxon>
        <taxon>Hexapoda</taxon>
        <taxon>Insecta</taxon>
        <taxon>Pterygota</taxon>
        <taxon>Neoptera</taxon>
        <taxon>Paraneoptera</taxon>
        <taxon>Thysanoptera</taxon>
        <taxon>Terebrantia</taxon>
        <taxon>Thripoidea</taxon>
        <taxon>Thripidae</taxon>
        <taxon>Frankliniella</taxon>
    </lineage>
</organism>
<evidence type="ECO:0000313" key="2">
    <source>
        <dbReference type="EMBL" id="KAK3915231.1"/>
    </source>
</evidence>
<proteinExistence type="predicted"/>
<dbReference type="InterPro" id="IPR050704">
    <property type="entry name" value="Peptidase_C85-like"/>
</dbReference>